<sequence>MKKYAFWNNKGGTGKTSLAFQAAAIYAEQHSEEEVLVLDLCPQANLSELFLGGLMGGGSEHLTQLQSESPRRTVGGYFEARLPAPYTVPNINPKEFLSRPSEYNNSITDNIQLLAGDPLLELQSNAIATLANAQIPGQKPWLAVADWIRDFVHLVEDDFDTVFIDTNPSFSMYTQIALSAAEMLVLPVMADDSSRRAIQNAFALIHGIKLPSMIYSDYSFTKKLTDAGRELPKVHLLPKNRLTQYMGPASAYGSVMGEIEGFVEEILLSNSEVFTFSTKSEGFVDVRDFQTTGVVAFAEGKPFSKLRTGTHNIGGRLTQVSAQYLEHCRDAINNVVRRL</sequence>
<dbReference type="Pfam" id="PF13614">
    <property type="entry name" value="AAA_31"/>
    <property type="match status" value="1"/>
</dbReference>
<organism evidence="2 3">
    <name type="scientific">Bremerella cremea</name>
    <dbReference type="NCBI Taxonomy" id="1031537"/>
    <lineage>
        <taxon>Bacteria</taxon>
        <taxon>Pseudomonadati</taxon>
        <taxon>Planctomycetota</taxon>
        <taxon>Planctomycetia</taxon>
        <taxon>Pirellulales</taxon>
        <taxon>Pirellulaceae</taxon>
        <taxon>Bremerella</taxon>
    </lineage>
</organism>
<dbReference type="AlphaFoldDB" id="A0A368KR03"/>
<dbReference type="CDD" id="cd02042">
    <property type="entry name" value="ParAB_family"/>
    <property type="match status" value="1"/>
</dbReference>
<dbReference type="InterPro" id="IPR050678">
    <property type="entry name" value="DNA_Partitioning_ATPase"/>
</dbReference>
<proteinExistence type="predicted"/>
<evidence type="ECO:0000313" key="2">
    <source>
        <dbReference type="EMBL" id="RCS44719.1"/>
    </source>
</evidence>
<accession>A0A368KR03</accession>
<dbReference type="SUPFAM" id="SSF52540">
    <property type="entry name" value="P-loop containing nucleoside triphosphate hydrolases"/>
    <property type="match status" value="1"/>
</dbReference>
<dbReference type="RefSeq" id="WP_114370344.1">
    <property type="nucleotide sequence ID" value="NZ_QPEX01000034.1"/>
</dbReference>
<dbReference type="PANTHER" id="PTHR13696:SF99">
    <property type="entry name" value="COBYRINIC ACID AC-DIAMIDE SYNTHASE"/>
    <property type="match status" value="1"/>
</dbReference>
<evidence type="ECO:0000259" key="1">
    <source>
        <dbReference type="Pfam" id="PF13614"/>
    </source>
</evidence>
<evidence type="ECO:0000313" key="3">
    <source>
        <dbReference type="Proteomes" id="UP000253562"/>
    </source>
</evidence>
<comment type="caution">
    <text evidence="2">The sequence shown here is derived from an EMBL/GenBank/DDBJ whole genome shotgun (WGS) entry which is preliminary data.</text>
</comment>
<reference evidence="2 3" key="1">
    <citation type="submission" date="2018-07" db="EMBL/GenBank/DDBJ databases">
        <title>Comparative genomes isolates from brazilian mangrove.</title>
        <authorList>
            <person name="De Araujo J.E."/>
            <person name="Taketani R.G."/>
            <person name="Silva M.C.P."/>
            <person name="Lourenco M.V."/>
            <person name="Oliveira V.M."/>
            <person name="Andreote F.D."/>
        </authorList>
    </citation>
    <scope>NUCLEOTIDE SEQUENCE [LARGE SCALE GENOMIC DNA]</scope>
    <source>
        <strain evidence="2 3">HEX PRIS-MGV</strain>
    </source>
</reference>
<dbReference type="Gene3D" id="3.40.50.300">
    <property type="entry name" value="P-loop containing nucleotide triphosphate hydrolases"/>
    <property type="match status" value="1"/>
</dbReference>
<dbReference type="PANTHER" id="PTHR13696">
    <property type="entry name" value="P-LOOP CONTAINING NUCLEOSIDE TRIPHOSPHATE HYDROLASE"/>
    <property type="match status" value="1"/>
</dbReference>
<dbReference type="Proteomes" id="UP000253562">
    <property type="component" value="Unassembled WGS sequence"/>
</dbReference>
<gene>
    <name evidence="2" type="ORF">DTL42_17530</name>
</gene>
<dbReference type="EMBL" id="QPEX01000034">
    <property type="protein sequence ID" value="RCS44719.1"/>
    <property type="molecule type" value="Genomic_DNA"/>
</dbReference>
<dbReference type="InterPro" id="IPR027417">
    <property type="entry name" value="P-loop_NTPase"/>
</dbReference>
<dbReference type="InterPro" id="IPR025669">
    <property type="entry name" value="AAA_dom"/>
</dbReference>
<protein>
    <submittedName>
        <fullName evidence="2">ParA family protein</fullName>
    </submittedName>
</protein>
<dbReference type="OrthoDB" id="9791162at2"/>
<name>A0A368KR03_9BACT</name>
<feature type="domain" description="AAA" evidence="1">
    <location>
        <begin position="1"/>
        <end position="207"/>
    </location>
</feature>